<dbReference type="EMBL" id="SNRW01031662">
    <property type="protein sequence ID" value="KAA6357281.1"/>
    <property type="molecule type" value="Genomic_DNA"/>
</dbReference>
<evidence type="ECO:0000313" key="2">
    <source>
        <dbReference type="Proteomes" id="UP000324800"/>
    </source>
</evidence>
<feature type="non-terminal residue" evidence="1">
    <location>
        <position position="1"/>
    </location>
</feature>
<accession>A0A5J4TI88</accession>
<name>A0A5J4TI88_9EUKA</name>
<proteinExistence type="predicted"/>
<comment type="caution">
    <text evidence="1">The sequence shown here is derived from an EMBL/GenBank/DDBJ whole genome shotgun (WGS) entry which is preliminary data.</text>
</comment>
<gene>
    <name evidence="1" type="ORF">EZS28_047192</name>
</gene>
<dbReference type="Proteomes" id="UP000324800">
    <property type="component" value="Unassembled WGS sequence"/>
</dbReference>
<evidence type="ECO:0000313" key="1">
    <source>
        <dbReference type="EMBL" id="KAA6357281.1"/>
    </source>
</evidence>
<dbReference type="AlphaFoldDB" id="A0A5J4TI88"/>
<organism evidence="1 2">
    <name type="scientific">Streblomastix strix</name>
    <dbReference type="NCBI Taxonomy" id="222440"/>
    <lineage>
        <taxon>Eukaryota</taxon>
        <taxon>Metamonada</taxon>
        <taxon>Preaxostyla</taxon>
        <taxon>Oxymonadida</taxon>
        <taxon>Streblomastigidae</taxon>
        <taxon>Streblomastix</taxon>
    </lineage>
</organism>
<sequence length="103" mass="11766">EDNEIFDELFDELCENKDFEDGSLLKTGKLLRLEEIECNDVLLPSYYNYYVICLFFDIGEIFSLLIQAIYGIGILASLDAVDVDKLSKSEDEDISDDYKETGS</sequence>
<protein>
    <submittedName>
        <fullName evidence="1">Uncharacterized protein</fullName>
    </submittedName>
</protein>
<reference evidence="1 2" key="1">
    <citation type="submission" date="2019-03" db="EMBL/GenBank/DDBJ databases">
        <title>Single cell metagenomics reveals metabolic interactions within the superorganism composed of flagellate Streblomastix strix and complex community of Bacteroidetes bacteria on its surface.</title>
        <authorList>
            <person name="Treitli S.C."/>
            <person name="Kolisko M."/>
            <person name="Husnik F."/>
            <person name="Keeling P."/>
            <person name="Hampl V."/>
        </authorList>
    </citation>
    <scope>NUCLEOTIDE SEQUENCE [LARGE SCALE GENOMIC DNA]</scope>
    <source>
        <strain evidence="1">ST1C</strain>
    </source>
</reference>